<sequence>MTRLTGLRRPDAGITLISRWGTGTPERTRAAADALLEQWSAADAPAILLATHVFTDVDGSGLLIHGQWTSAEEHQAFVRDGRAARVGRIDARVPGIERSGLSRTHPYRGVVLDADGEAGVFAVACHETDGAPGGARAWADARVDALRDGAPTGLLAAHLHLDADDRRVVEISEWADGAEGETPARLAGLPLTRYRFYGSADR</sequence>
<keyword evidence="1" id="KW-0560">Oxidoreductase</keyword>
<dbReference type="RefSeq" id="WP_207246405.1">
    <property type="nucleotide sequence ID" value="NZ_JAFMOF010000001.1"/>
</dbReference>
<dbReference type="Gene3D" id="3.30.70.100">
    <property type="match status" value="2"/>
</dbReference>
<proteinExistence type="predicted"/>
<protein>
    <submittedName>
        <fullName evidence="1">Antibiotic biosynthesis monooxygenase</fullName>
    </submittedName>
</protein>
<evidence type="ECO:0000313" key="1">
    <source>
        <dbReference type="EMBL" id="MBO0651390.1"/>
    </source>
</evidence>
<comment type="caution">
    <text evidence="1">The sequence shown here is derived from an EMBL/GenBank/DDBJ whole genome shotgun (WGS) entry which is preliminary data.</text>
</comment>
<dbReference type="GO" id="GO:0004497">
    <property type="term" value="F:monooxygenase activity"/>
    <property type="evidence" value="ECO:0007669"/>
    <property type="project" value="UniProtKB-KW"/>
</dbReference>
<dbReference type="EMBL" id="JAFMOF010000001">
    <property type="protein sequence ID" value="MBO0651390.1"/>
    <property type="molecule type" value="Genomic_DNA"/>
</dbReference>
<organism evidence="1 2">
    <name type="scientific">Streptomyces triculaminicus</name>
    <dbReference type="NCBI Taxonomy" id="2816232"/>
    <lineage>
        <taxon>Bacteria</taxon>
        <taxon>Bacillati</taxon>
        <taxon>Actinomycetota</taxon>
        <taxon>Actinomycetes</taxon>
        <taxon>Kitasatosporales</taxon>
        <taxon>Streptomycetaceae</taxon>
        <taxon>Streptomyces</taxon>
    </lineage>
</organism>
<accession>A0A939JNQ1</accession>
<keyword evidence="2" id="KW-1185">Reference proteome</keyword>
<gene>
    <name evidence="1" type="ORF">J1792_00790</name>
</gene>
<reference evidence="1" key="1">
    <citation type="submission" date="2021-03" db="EMBL/GenBank/DDBJ databases">
        <title>Streptomyces strains.</title>
        <authorList>
            <person name="Lund M.B."/>
            <person name="Toerring T."/>
        </authorList>
    </citation>
    <scope>NUCLEOTIDE SEQUENCE</scope>
    <source>
        <strain evidence="1">JCM 4242</strain>
    </source>
</reference>
<dbReference type="Proteomes" id="UP000664781">
    <property type="component" value="Unassembled WGS sequence"/>
</dbReference>
<name>A0A939JNQ1_9ACTN</name>
<keyword evidence="1" id="KW-0503">Monooxygenase</keyword>
<dbReference type="AlphaFoldDB" id="A0A939JNQ1"/>
<evidence type="ECO:0000313" key="2">
    <source>
        <dbReference type="Proteomes" id="UP000664781"/>
    </source>
</evidence>